<evidence type="ECO:0000313" key="3">
    <source>
        <dbReference type="Proteomes" id="UP000290289"/>
    </source>
</evidence>
<sequence length="71" mass="7921">MGWIYEKAMGGCNATSIASGGARGSGAMVCIRDETELNRTGRDGTGRDGTEREQRCHRMETRRKKKETERL</sequence>
<comment type="caution">
    <text evidence="2">The sequence shown here is derived from an EMBL/GenBank/DDBJ whole genome shotgun (WGS) entry which is preliminary data.</text>
</comment>
<keyword evidence="3" id="KW-1185">Reference proteome</keyword>
<proteinExistence type="predicted"/>
<dbReference type="EMBL" id="RDQH01000329">
    <property type="protein sequence ID" value="RXI04378.1"/>
    <property type="molecule type" value="Genomic_DNA"/>
</dbReference>
<evidence type="ECO:0000256" key="1">
    <source>
        <dbReference type="SAM" id="MobiDB-lite"/>
    </source>
</evidence>
<dbReference type="AlphaFoldDB" id="A0A498KA81"/>
<organism evidence="2 3">
    <name type="scientific">Malus domestica</name>
    <name type="common">Apple</name>
    <name type="synonym">Pyrus malus</name>
    <dbReference type="NCBI Taxonomy" id="3750"/>
    <lineage>
        <taxon>Eukaryota</taxon>
        <taxon>Viridiplantae</taxon>
        <taxon>Streptophyta</taxon>
        <taxon>Embryophyta</taxon>
        <taxon>Tracheophyta</taxon>
        <taxon>Spermatophyta</taxon>
        <taxon>Magnoliopsida</taxon>
        <taxon>eudicotyledons</taxon>
        <taxon>Gunneridae</taxon>
        <taxon>Pentapetalae</taxon>
        <taxon>rosids</taxon>
        <taxon>fabids</taxon>
        <taxon>Rosales</taxon>
        <taxon>Rosaceae</taxon>
        <taxon>Amygdaloideae</taxon>
        <taxon>Maleae</taxon>
        <taxon>Malus</taxon>
    </lineage>
</organism>
<feature type="region of interest" description="Disordered" evidence="1">
    <location>
        <begin position="38"/>
        <end position="71"/>
    </location>
</feature>
<gene>
    <name evidence="2" type="ORF">DVH24_038652</name>
</gene>
<protein>
    <submittedName>
        <fullName evidence="2">Uncharacterized protein</fullName>
    </submittedName>
</protein>
<reference evidence="2 3" key="1">
    <citation type="submission" date="2018-10" db="EMBL/GenBank/DDBJ databases">
        <title>A high-quality apple genome assembly.</title>
        <authorList>
            <person name="Hu J."/>
        </authorList>
    </citation>
    <scope>NUCLEOTIDE SEQUENCE [LARGE SCALE GENOMIC DNA]</scope>
    <source>
        <strain evidence="3">cv. HFTH1</strain>
        <tissue evidence="2">Young leaf</tissue>
    </source>
</reference>
<dbReference type="Proteomes" id="UP000290289">
    <property type="component" value="Chromosome 3"/>
</dbReference>
<accession>A0A498KA81</accession>
<evidence type="ECO:0000313" key="2">
    <source>
        <dbReference type="EMBL" id="RXI04378.1"/>
    </source>
</evidence>
<name>A0A498KA81_MALDO</name>
<feature type="compositionally biased region" description="Basic and acidic residues" evidence="1">
    <location>
        <begin position="38"/>
        <end position="59"/>
    </location>
</feature>